<evidence type="ECO:0000313" key="13">
    <source>
        <dbReference type="EMBL" id="KAG2212390.1"/>
    </source>
</evidence>
<dbReference type="PANTHER" id="PTHR47168:SF1">
    <property type="entry name" value="OS02G0798600 PROTEIN"/>
    <property type="match status" value="1"/>
</dbReference>
<reference evidence="13" key="1">
    <citation type="submission" date="2020-12" db="EMBL/GenBank/DDBJ databases">
        <title>Metabolic potential, ecology and presence of endohyphal bacteria is reflected in genomic diversity of Mucoromycotina.</title>
        <authorList>
            <person name="Muszewska A."/>
            <person name="Okrasinska A."/>
            <person name="Steczkiewicz K."/>
            <person name="Drgas O."/>
            <person name="Orlowska M."/>
            <person name="Perlinska-Lenart U."/>
            <person name="Aleksandrzak-Piekarczyk T."/>
            <person name="Szatraj K."/>
            <person name="Zielenkiewicz U."/>
            <person name="Pilsyk S."/>
            <person name="Malc E."/>
            <person name="Mieczkowski P."/>
            <person name="Kruszewska J.S."/>
            <person name="Biernat P."/>
            <person name="Pawlowska J."/>
        </authorList>
    </citation>
    <scope>NUCLEOTIDE SEQUENCE</scope>
    <source>
        <strain evidence="13">WA0000017839</strain>
    </source>
</reference>
<feature type="domain" description="RING-type" evidence="12">
    <location>
        <begin position="219"/>
        <end position="261"/>
    </location>
</feature>
<dbReference type="GO" id="GO:0016020">
    <property type="term" value="C:membrane"/>
    <property type="evidence" value="ECO:0007669"/>
    <property type="project" value="UniProtKB-SubCell"/>
</dbReference>
<evidence type="ECO:0000256" key="7">
    <source>
        <dbReference type="ARBA" id="ARBA00022833"/>
    </source>
</evidence>
<dbReference type="GO" id="GO:0061630">
    <property type="term" value="F:ubiquitin protein ligase activity"/>
    <property type="evidence" value="ECO:0007669"/>
    <property type="project" value="UniProtKB-EC"/>
</dbReference>
<dbReference type="Proteomes" id="UP000603453">
    <property type="component" value="Unassembled WGS sequence"/>
</dbReference>
<comment type="catalytic activity">
    <reaction evidence="1">
        <text>S-ubiquitinyl-[E2 ubiquitin-conjugating enzyme]-L-cysteine + [acceptor protein]-L-lysine = [E2 ubiquitin-conjugating enzyme]-L-cysteine + N(6)-ubiquitinyl-[acceptor protein]-L-lysine.</text>
        <dbReference type="EC" id="2.3.2.27"/>
    </reaction>
</comment>
<evidence type="ECO:0000256" key="4">
    <source>
        <dbReference type="ARBA" id="ARBA00022692"/>
    </source>
</evidence>
<keyword evidence="9 11" id="KW-0472">Membrane</keyword>
<accession>A0A8H7V9P2</accession>
<dbReference type="InterPro" id="IPR046450">
    <property type="entry name" value="PA_dom_sf"/>
</dbReference>
<feature type="transmembrane region" description="Helical" evidence="11">
    <location>
        <begin position="156"/>
        <end position="180"/>
    </location>
</feature>
<evidence type="ECO:0000256" key="6">
    <source>
        <dbReference type="ARBA" id="ARBA00022771"/>
    </source>
</evidence>
<evidence type="ECO:0000256" key="11">
    <source>
        <dbReference type="SAM" id="Phobius"/>
    </source>
</evidence>
<dbReference type="InterPro" id="IPR051653">
    <property type="entry name" value="E3_ligase_sorting_rcpt"/>
</dbReference>
<dbReference type="InterPro" id="IPR013083">
    <property type="entry name" value="Znf_RING/FYVE/PHD"/>
</dbReference>
<keyword evidence="4 11" id="KW-0812">Transmembrane</keyword>
<feature type="transmembrane region" description="Helical" evidence="11">
    <location>
        <begin position="6"/>
        <end position="24"/>
    </location>
</feature>
<evidence type="ECO:0000259" key="12">
    <source>
        <dbReference type="PROSITE" id="PS50089"/>
    </source>
</evidence>
<dbReference type="InterPro" id="IPR003137">
    <property type="entry name" value="PA_domain"/>
</dbReference>
<sequence length="269" mass="30448">MRWLYPFLFGTLISSVYGSLLVIATNETYADRIASFGPRLTENGKVGYLVEPTADPTGCRKVEAPCLDWVALVRRGGCSFITKVRNMQQSGAIAIAVGDPDHQSGWITMYAPGDTSDITIPSIFLAKSEYRALLYLSKVVDTPMMILLQLDDFITWPLLDILMIIFVSPSVMMIFIYISWRLRQKNRLKQLVAPVDVVSKLSTKRFSLEKLLENEAEECAICLEDYINGENLRVLPCRHDFHAFCVDAWLTTQKKFCPICKRDITCNPC</sequence>
<dbReference type="SMART" id="SM00184">
    <property type="entry name" value="RING"/>
    <property type="match status" value="1"/>
</dbReference>
<dbReference type="PANTHER" id="PTHR47168">
    <property type="entry name" value="RING ZINC FINGER DOMAIN SUPERFAMILY PROTEIN-RELATED"/>
    <property type="match status" value="1"/>
</dbReference>
<evidence type="ECO:0000256" key="3">
    <source>
        <dbReference type="ARBA" id="ARBA00012483"/>
    </source>
</evidence>
<keyword evidence="5" id="KW-0479">Metal-binding</keyword>
<protein>
    <recommendedName>
        <fullName evidence="3">RING-type E3 ubiquitin transferase</fullName>
        <ecNumber evidence="3">2.3.2.27</ecNumber>
    </recommendedName>
</protein>
<dbReference type="FunFam" id="3.30.40.10:FF:000388">
    <property type="entry name" value="Putative RING zinc finger domain superfamily protein"/>
    <property type="match status" value="1"/>
</dbReference>
<organism evidence="13 14">
    <name type="scientific">Mucor saturninus</name>
    <dbReference type="NCBI Taxonomy" id="64648"/>
    <lineage>
        <taxon>Eukaryota</taxon>
        <taxon>Fungi</taxon>
        <taxon>Fungi incertae sedis</taxon>
        <taxon>Mucoromycota</taxon>
        <taxon>Mucoromycotina</taxon>
        <taxon>Mucoromycetes</taxon>
        <taxon>Mucorales</taxon>
        <taxon>Mucorineae</taxon>
        <taxon>Mucoraceae</taxon>
        <taxon>Mucor</taxon>
    </lineage>
</organism>
<dbReference type="Pfam" id="PF02225">
    <property type="entry name" value="PA"/>
    <property type="match status" value="1"/>
</dbReference>
<gene>
    <name evidence="13" type="ORF">INT47_001751</name>
</gene>
<keyword evidence="14" id="KW-1185">Reference proteome</keyword>
<dbReference type="AlphaFoldDB" id="A0A8H7V9P2"/>
<comment type="caution">
    <text evidence="13">The sequence shown here is derived from an EMBL/GenBank/DDBJ whole genome shotgun (WGS) entry which is preliminary data.</text>
</comment>
<keyword evidence="7" id="KW-0862">Zinc</keyword>
<dbReference type="EMBL" id="JAEPRD010000006">
    <property type="protein sequence ID" value="KAG2212390.1"/>
    <property type="molecule type" value="Genomic_DNA"/>
</dbReference>
<dbReference type="SUPFAM" id="SSF52025">
    <property type="entry name" value="PA domain"/>
    <property type="match status" value="1"/>
</dbReference>
<evidence type="ECO:0000256" key="5">
    <source>
        <dbReference type="ARBA" id="ARBA00022723"/>
    </source>
</evidence>
<dbReference type="SUPFAM" id="SSF57850">
    <property type="entry name" value="RING/U-box"/>
    <property type="match status" value="1"/>
</dbReference>
<name>A0A8H7V9P2_9FUNG</name>
<evidence type="ECO:0000256" key="1">
    <source>
        <dbReference type="ARBA" id="ARBA00000900"/>
    </source>
</evidence>
<dbReference type="Pfam" id="PF13639">
    <property type="entry name" value="zf-RING_2"/>
    <property type="match status" value="1"/>
</dbReference>
<proteinExistence type="predicted"/>
<keyword evidence="6 10" id="KW-0863">Zinc-finger</keyword>
<dbReference type="PROSITE" id="PS50089">
    <property type="entry name" value="ZF_RING_2"/>
    <property type="match status" value="1"/>
</dbReference>
<dbReference type="Gene3D" id="3.30.40.10">
    <property type="entry name" value="Zinc/RING finger domain, C3HC4 (zinc finger)"/>
    <property type="match status" value="1"/>
</dbReference>
<dbReference type="Gene3D" id="3.50.30.30">
    <property type="match status" value="1"/>
</dbReference>
<comment type="subcellular location">
    <subcellularLocation>
        <location evidence="2">Membrane</location>
        <topology evidence="2">Single-pass membrane protein</topology>
    </subcellularLocation>
</comment>
<evidence type="ECO:0000256" key="2">
    <source>
        <dbReference type="ARBA" id="ARBA00004167"/>
    </source>
</evidence>
<evidence type="ECO:0000313" key="14">
    <source>
        <dbReference type="Proteomes" id="UP000603453"/>
    </source>
</evidence>
<evidence type="ECO:0000256" key="10">
    <source>
        <dbReference type="PROSITE-ProRule" id="PRU00175"/>
    </source>
</evidence>
<dbReference type="OrthoDB" id="8062037at2759"/>
<dbReference type="InterPro" id="IPR001841">
    <property type="entry name" value="Znf_RING"/>
</dbReference>
<dbReference type="EC" id="2.3.2.27" evidence="3"/>
<evidence type="ECO:0000256" key="9">
    <source>
        <dbReference type="ARBA" id="ARBA00023136"/>
    </source>
</evidence>
<keyword evidence="8 11" id="KW-1133">Transmembrane helix</keyword>
<dbReference type="GO" id="GO:0008270">
    <property type="term" value="F:zinc ion binding"/>
    <property type="evidence" value="ECO:0007669"/>
    <property type="project" value="UniProtKB-KW"/>
</dbReference>
<evidence type="ECO:0000256" key="8">
    <source>
        <dbReference type="ARBA" id="ARBA00022989"/>
    </source>
</evidence>